<feature type="domain" description="AMP-dependent synthetase/ligase" evidence="8">
    <location>
        <begin position="97"/>
        <end position="517"/>
    </location>
</feature>
<comment type="caution">
    <text evidence="9">The sequence shown here is derived from an EMBL/GenBank/DDBJ whole genome shotgun (WGS) entry which is preliminary data.</text>
</comment>
<organism evidence="9 10">
    <name type="scientific">Trapa incisa</name>
    <dbReference type="NCBI Taxonomy" id="236973"/>
    <lineage>
        <taxon>Eukaryota</taxon>
        <taxon>Viridiplantae</taxon>
        <taxon>Streptophyta</taxon>
        <taxon>Embryophyta</taxon>
        <taxon>Tracheophyta</taxon>
        <taxon>Spermatophyta</taxon>
        <taxon>Magnoliopsida</taxon>
        <taxon>eudicotyledons</taxon>
        <taxon>Gunneridae</taxon>
        <taxon>Pentapetalae</taxon>
        <taxon>rosids</taxon>
        <taxon>malvids</taxon>
        <taxon>Myrtales</taxon>
        <taxon>Lythraceae</taxon>
        <taxon>Trapa</taxon>
    </lineage>
</organism>
<evidence type="ECO:0000256" key="1">
    <source>
        <dbReference type="ARBA" id="ARBA00001946"/>
    </source>
</evidence>
<dbReference type="EMBL" id="JAXIOK010000013">
    <property type="protein sequence ID" value="KAK4756222.1"/>
    <property type="molecule type" value="Genomic_DNA"/>
</dbReference>
<dbReference type="AlphaFoldDB" id="A0AAN7JZM9"/>
<dbReference type="Proteomes" id="UP001345219">
    <property type="component" value="Chromosome 6"/>
</dbReference>
<evidence type="ECO:0000256" key="6">
    <source>
        <dbReference type="ARBA" id="ARBA00022840"/>
    </source>
</evidence>
<accession>A0AAN7JZM9</accession>
<dbReference type="PANTHER" id="PTHR43272">
    <property type="entry name" value="LONG-CHAIN-FATTY-ACID--COA LIGASE"/>
    <property type="match status" value="1"/>
</dbReference>
<evidence type="ECO:0000256" key="5">
    <source>
        <dbReference type="ARBA" id="ARBA00022741"/>
    </source>
</evidence>
<comment type="cofactor">
    <cofactor evidence="1">
        <name>Mg(2+)</name>
        <dbReference type="ChEBI" id="CHEBI:18420"/>
    </cofactor>
</comment>
<protein>
    <recommendedName>
        <fullName evidence="8">AMP-dependent synthetase/ligase domain-containing protein</fullName>
    </recommendedName>
</protein>
<evidence type="ECO:0000256" key="2">
    <source>
        <dbReference type="ARBA" id="ARBA00004872"/>
    </source>
</evidence>
<evidence type="ECO:0000256" key="4">
    <source>
        <dbReference type="ARBA" id="ARBA00022598"/>
    </source>
</evidence>
<name>A0AAN7JZM9_9MYRT</name>
<dbReference type="PROSITE" id="PS00455">
    <property type="entry name" value="AMP_BINDING"/>
    <property type="match status" value="1"/>
</dbReference>
<evidence type="ECO:0000259" key="8">
    <source>
        <dbReference type="Pfam" id="PF00501"/>
    </source>
</evidence>
<comment type="catalytic activity">
    <reaction evidence="7">
        <text>a long-chain fatty acid + ATP + CoA = a long-chain fatty acyl-CoA + AMP + diphosphate</text>
        <dbReference type="Rhea" id="RHEA:15421"/>
        <dbReference type="ChEBI" id="CHEBI:30616"/>
        <dbReference type="ChEBI" id="CHEBI:33019"/>
        <dbReference type="ChEBI" id="CHEBI:57287"/>
        <dbReference type="ChEBI" id="CHEBI:57560"/>
        <dbReference type="ChEBI" id="CHEBI:83139"/>
        <dbReference type="ChEBI" id="CHEBI:456215"/>
        <dbReference type="EC" id="6.2.1.3"/>
    </reaction>
</comment>
<dbReference type="SUPFAM" id="SSF56801">
    <property type="entry name" value="Acetyl-CoA synthetase-like"/>
    <property type="match status" value="1"/>
</dbReference>
<dbReference type="InterPro" id="IPR020845">
    <property type="entry name" value="AMP-binding_CS"/>
</dbReference>
<dbReference type="InterPro" id="IPR000873">
    <property type="entry name" value="AMP-dep_synth/lig_dom"/>
</dbReference>
<evidence type="ECO:0000256" key="3">
    <source>
        <dbReference type="ARBA" id="ARBA00006432"/>
    </source>
</evidence>
<reference evidence="9 10" key="1">
    <citation type="journal article" date="2023" name="Hortic Res">
        <title>Pangenome of water caltrop reveals structural variations and asymmetric subgenome divergence after allopolyploidization.</title>
        <authorList>
            <person name="Zhang X."/>
            <person name="Chen Y."/>
            <person name="Wang L."/>
            <person name="Yuan Y."/>
            <person name="Fang M."/>
            <person name="Shi L."/>
            <person name="Lu R."/>
            <person name="Comes H.P."/>
            <person name="Ma Y."/>
            <person name="Chen Y."/>
            <person name="Huang G."/>
            <person name="Zhou Y."/>
            <person name="Zheng Z."/>
            <person name="Qiu Y."/>
        </authorList>
    </citation>
    <scope>NUCLEOTIDE SEQUENCE [LARGE SCALE GENOMIC DNA]</scope>
    <source>
        <tissue evidence="9">Roots</tissue>
    </source>
</reference>
<dbReference type="GO" id="GO:0016020">
    <property type="term" value="C:membrane"/>
    <property type="evidence" value="ECO:0007669"/>
    <property type="project" value="TreeGrafter"/>
</dbReference>
<proteinExistence type="inferred from homology"/>
<dbReference type="Pfam" id="PF00501">
    <property type="entry name" value="AMP-binding"/>
    <property type="match status" value="1"/>
</dbReference>
<evidence type="ECO:0000256" key="7">
    <source>
        <dbReference type="ARBA" id="ARBA00036813"/>
    </source>
</evidence>
<dbReference type="GO" id="GO:0005524">
    <property type="term" value="F:ATP binding"/>
    <property type="evidence" value="ECO:0007669"/>
    <property type="project" value="UniProtKB-KW"/>
</dbReference>
<dbReference type="GO" id="GO:0005783">
    <property type="term" value="C:endoplasmic reticulum"/>
    <property type="evidence" value="ECO:0007669"/>
    <property type="project" value="TreeGrafter"/>
</dbReference>
<sequence length="696" mass="76549">MSAYIVGVLVPLVFTFILRNSKKDKRRGLPVDVGGEPGYAIRNRRFTDPVTSAWEGISTLAELFEQACRQHPNKRLLGTRKLISRETEVSVDGRSLEKLHLGEYEWLTYRKTFEAVCSFASGLAQLGHKSGERVAIYADTREEWFIALQGCFRRNFSVVTIYSSLGEEALCYSLNEAKATTVICGSKELKKLVDISGQLDTVERVICMDDEQPSNLSLVDRSLTWNITSMAEVEKLGRENPIEPDLPLGTDVAVIMYTSGSTGLPKGVMMTHANVLATVSAVMTIVPDLGSKEVYLAYLPLAHILELAAENVIAAVGSAIGYGSPLTLTDTSNKIMKGTKGDATALSPTVMTAVPAILDRVRDGVRKKVEVKGGLSKNLFNLAYSRRLLAINGSWFGGWGLEKLLWDFLVFRKIRAILGGRIRFILSGGAPLSGDTQRFINICLGAPISQGYGLTETCAGGTFSEFDDTSVGRVGAPLPCSFIKLIDWPEGGYLTADSPMPRGEIVIGGPNVTLGYFNNEAKTREVYKVDERGMRWFYTGDIGQFHADGCLEIIDRKKDIVKLQHGEYVSLGKVEAALSVSSYVDNIMIHADPFHSYCVALVVVSHPALEEWASNTGTPYTDFTELCEREDAVKEVHSSLVKAAKSARLDKFEIPGKIKLLHDPWTPEFGLVTAALKLKRDVIRRAFSEELSRLYS</sequence>
<keyword evidence="10" id="KW-1185">Reference proteome</keyword>
<dbReference type="GO" id="GO:0004467">
    <property type="term" value="F:long-chain fatty acid-CoA ligase activity"/>
    <property type="evidence" value="ECO:0007669"/>
    <property type="project" value="UniProtKB-EC"/>
</dbReference>
<keyword evidence="5" id="KW-0547">Nucleotide-binding</keyword>
<comment type="pathway">
    <text evidence="2">Lipid metabolism; fatty acid metabolism.</text>
</comment>
<comment type="similarity">
    <text evidence="3">Belongs to the ATP-dependent AMP-binding enzyme family.</text>
</comment>
<keyword evidence="4" id="KW-0436">Ligase</keyword>
<dbReference type="Gene3D" id="3.40.50.12780">
    <property type="entry name" value="N-terminal domain of ligase-like"/>
    <property type="match status" value="1"/>
</dbReference>
<dbReference type="InterPro" id="IPR042099">
    <property type="entry name" value="ANL_N_sf"/>
</dbReference>
<evidence type="ECO:0000313" key="10">
    <source>
        <dbReference type="Proteomes" id="UP001345219"/>
    </source>
</evidence>
<dbReference type="PANTHER" id="PTHR43272:SF83">
    <property type="entry name" value="ACYL-COA SYNTHETASE LONG-CHAIN, ISOFORM J"/>
    <property type="match status" value="1"/>
</dbReference>
<keyword evidence="6" id="KW-0067">ATP-binding</keyword>
<gene>
    <name evidence="9" type="ORF">SAY87_006349</name>
</gene>
<evidence type="ECO:0000313" key="9">
    <source>
        <dbReference type="EMBL" id="KAK4756222.1"/>
    </source>
</evidence>